<gene>
    <name evidence="11" type="ORF">HA50_29770</name>
</gene>
<keyword evidence="9" id="KW-1029">Fimbrium biogenesis</keyword>
<evidence type="ECO:0000256" key="1">
    <source>
        <dbReference type="ARBA" id="ARBA00004571"/>
    </source>
</evidence>
<keyword evidence="4" id="KW-1134">Transmembrane beta strand</keyword>
<accession>A0A1X1EGR7</accession>
<protein>
    <recommendedName>
        <fullName evidence="10">PapC N-terminal domain-containing protein</fullName>
    </recommendedName>
</protein>
<dbReference type="GO" id="GO:0009297">
    <property type="term" value="P:pilus assembly"/>
    <property type="evidence" value="ECO:0007669"/>
    <property type="project" value="InterPro"/>
</dbReference>
<evidence type="ECO:0000313" key="12">
    <source>
        <dbReference type="Proteomes" id="UP000193749"/>
    </source>
</evidence>
<keyword evidence="7 9" id="KW-0472">Membrane</keyword>
<dbReference type="AlphaFoldDB" id="A0A1X1EGR7"/>
<keyword evidence="3 9" id="KW-0813">Transport</keyword>
<dbReference type="GO" id="GO:0009279">
    <property type="term" value="C:cell outer membrane"/>
    <property type="evidence" value="ECO:0007669"/>
    <property type="project" value="UniProtKB-SubCell"/>
</dbReference>
<feature type="domain" description="PapC N-terminal" evidence="10">
    <location>
        <begin position="12"/>
        <end position="128"/>
    </location>
</feature>
<dbReference type="STRING" id="55209.HA50_29770"/>
<dbReference type="InterPro" id="IPR043142">
    <property type="entry name" value="PapC-like_C_sf"/>
</dbReference>
<dbReference type="Pfam" id="PF00577">
    <property type="entry name" value="Usher"/>
    <property type="match status" value="1"/>
</dbReference>
<evidence type="ECO:0000256" key="3">
    <source>
        <dbReference type="ARBA" id="ARBA00022448"/>
    </source>
</evidence>
<dbReference type="InterPro" id="IPR025885">
    <property type="entry name" value="PapC_N"/>
</dbReference>
<name>A0A1X1EGR7_PANCY</name>
<dbReference type="GO" id="GO:0015473">
    <property type="term" value="F:fimbrial usher porin activity"/>
    <property type="evidence" value="ECO:0007669"/>
    <property type="project" value="InterPro"/>
</dbReference>
<evidence type="ECO:0000256" key="7">
    <source>
        <dbReference type="ARBA" id="ARBA00023136"/>
    </source>
</evidence>
<dbReference type="InterPro" id="IPR000015">
    <property type="entry name" value="Fimb_usher"/>
</dbReference>
<dbReference type="InterPro" id="IPR042186">
    <property type="entry name" value="FimD_plug_dom"/>
</dbReference>
<dbReference type="Proteomes" id="UP000193749">
    <property type="component" value="Unassembled WGS sequence"/>
</dbReference>
<evidence type="ECO:0000256" key="9">
    <source>
        <dbReference type="RuleBase" id="RU003884"/>
    </source>
</evidence>
<dbReference type="EMBL" id="MLJI01000003">
    <property type="protein sequence ID" value="ORM88121.1"/>
    <property type="molecule type" value="Genomic_DNA"/>
</dbReference>
<evidence type="ECO:0000256" key="8">
    <source>
        <dbReference type="ARBA" id="ARBA00023237"/>
    </source>
</evidence>
<comment type="caution">
    <text evidence="11">The sequence shown here is derived from an EMBL/GenBank/DDBJ whole genome shotgun (WGS) entry which is preliminary data.</text>
</comment>
<proteinExistence type="inferred from homology"/>
<evidence type="ECO:0000256" key="2">
    <source>
        <dbReference type="ARBA" id="ARBA00008064"/>
    </source>
</evidence>
<dbReference type="PANTHER" id="PTHR30451">
    <property type="entry name" value="OUTER MEMBRANE USHER PROTEIN"/>
    <property type="match status" value="1"/>
</dbReference>
<keyword evidence="6" id="KW-0732">Signal</keyword>
<dbReference type="Pfam" id="PF13954">
    <property type="entry name" value="PapC_N"/>
    <property type="match status" value="1"/>
</dbReference>
<dbReference type="PROSITE" id="PS01151">
    <property type="entry name" value="FIMBRIAL_USHER"/>
    <property type="match status" value="1"/>
</dbReference>
<dbReference type="Gene3D" id="2.60.40.3110">
    <property type="match status" value="1"/>
</dbReference>
<dbReference type="InterPro" id="IPR018030">
    <property type="entry name" value="Fimbrial_membr_usher_CS"/>
</dbReference>
<dbReference type="Gene3D" id="3.10.20.410">
    <property type="match status" value="1"/>
</dbReference>
<evidence type="ECO:0000313" key="11">
    <source>
        <dbReference type="EMBL" id="ORM88121.1"/>
    </source>
</evidence>
<evidence type="ECO:0000259" key="10">
    <source>
        <dbReference type="Pfam" id="PF13954"/>
    </source>
</evidence>
<dbReference type="SUPFAM" id="SSF141729">
    <property type="entry name" value="FimD N-terminal domain-like"/>
    <property type="match status" value="1"/>
</dbReference>
<keyword evidence="5 9" id="KW-0812">Transmembrane</keyword>
<keyword evidence="12" id="KW-1185">Reference proteome</keyword>
<evidence type="ECO:0000256" key="5">
    <source>
        <dbReference type="ARBA" id="ARBA00022692"/>
    </source>
</evidence>
<comment type="similarity">
    <text evidence="2 9">Belongs to the fimbrial export usher family.</text>
</comment>
<reference evidence="11 12" key="1">
    <citation type="journal article" date="2017" name="Antonie Van Leeuwenhoek">
        <title>Phylogenomic resolution of the bacterial genus Pantoea and its relationship with Erwinia and Tatumella.</title>
        <authorList>
            <person name="Palmer M."/>
            <person name="Steenkamp E.T."/>
            <person name="Coetzee M.P."/>
            <person name="Chan W.Y."/>
            <person name="van Zyl E."/>
            <person name="De Maayer P."/>
            <person name="Coutinho T.A."/>
            <person name="Blom J."/>
            <person name="Smits T.H."/>
            <person name="Duffy B."/>
            <person name="Venter S.N."/>
        </authorList>
    </citation>
    <scope>NUCLEOTIDE SEQUENCE [LARGE SCALE GENOMIC DNA]</scope>
    <source>
        <strain evidence="11 12">LMG 2657</strain>
    </source>
</reference>
<evidence type="ECO:0000256" key="6">
    <source>
        <dbReference type="ARBA" id="ARBA00022729"/>
    </source>
</evidence>
<dbReference type="Gene3D" id="2.60.40.2070">
    <property type="match status" value="1"/>
</dbReference>
<dbReference type="InterPro" id="IPR037224">
    <property type="entry name" value="PapC_N_sf"/>
</dbReference>
<dbReference type="Gene3D" id="2.60.40.2610">
    <property type="entry name" value="Outer membrane usher protein FimD, plug domain"/>
    <property type="match status" value="1"/>
</dbReference>
<evidence type="ECO:0000256" key="4">
    <source>
        <dbReference type="ARBA" id="ARBA00022452"/>
    </source>
</evidence>
<keyword evidence="8 9" id="KW-0998">Cell outer membrane</keyword>
<comment type="subcellular location">
    <subcellularLocation>
        <location evidence="1 9">Cell outer membrane</location>
        <topology evidence="1 9">Multi-pass membrane protein</topology>
    </subcellularLocation>
</comment>
<dbReference type="PANTHER" id="PTHR30451:SF5">
    <property type="entry name" value="SLR0019 PROTEIN"/>
    <property type="match status" value="1"/>
</dbReference>
<organism evidence="11 12">
    <name type="scientific">Pantoea cypripedii</name>
    <name type="common">Pectobacterium cypripedii</name>
    <name type="synonym">Erwinia cypripedii</name>
    <dbReference type="NCBI Taxonomy" id="55209"/>
    <lineage>
        <taxon>Bacteria</taxon>
        <taxon>Pseudomonadati</taxon>
        <taxon>Pseudomonadota</taxon>
        <taxon>Gammaproteobacteria</taxon>
        <taxon>Enterobacterales</taxon>
        <taxon>Erwiniaceae</taxon>
        <taxon>Pantoea</taxon>
    </lineage>
</organism>
<sequence length="777" mass="85734">MVGASAKDFSQEQKSAISPGIYSADVFVNREWKGQYEVKIDATSAVYVNAAHLKRFDIKTLTTVTGHKDADWVMLAQYLDARAVVFHHDSFRLDITVPQADVIAHDKNWLPPELWDKGISGLYTNYNLLYSKSRYRNSGDDQSYLYLSLNSGFNLADWHFHDNSYYYRRQNAEAKWVNRSRYLEKSIPAIDSTVTIGDNASNANWFDSFNFRGLGVKKDLTMLPDSYRTYMPVIKGNADSNAVIKVLQDGKIIYQQSVPAGPFIIADLMPTGSRSDLTLVIENANGTTNSSVIPYSAASGMLRSGSSDWLFNAGQLRTGSQLDKCYFSQAEYTLGINNYLTMAAGALLSSKYKSGLVGTSVLVPYVGTLSASFEQATLHDAQSTASGNKSKIAWNRYFSANTNVTVSLTHKNPGYLTLNESDSVSEYISDKIGYQAQEKNNLSISVDQRLPDGYGTLSASIYTVSYWNTRNKSTQYSLGWSNSYNDISWNLNAGRRLYRENYTDDYSDDSNVKYYDESYISLSLSIPFTLFERPGSITSALTAEGKNYSSSSLNWNQQYADNLRYSLSLKNSQNEKTTAGGFVSWDTPAASLTGNATRGSNYSQYGAGASGSILVSRYGVLTSPKTGSNFVIIDAPGVSGARVNGNESFTTNASGKTLIPYAKAWRKNSYYLRSEAGSDVLGNIKQIAPWKGSISYVKYITDTRQTFSLRATDAQGGALIFGASIFDRQGQALGYVAQGGLIYIKAEFLPDYILIKTDSKNSCIIRNVSLAGENICK</sequence>